<accession>W4IHY6</accession>
<dbReference type="Proteomes" id="UP000019114">
    <property type="component" value="Unassembled WGS sequence"/>
</dbReference>
<sequence length="72" mass="8452">MIEQYESSFLGNFSSALKKIFTLGKSGRNPRNYNDLVNFSEEKIIYPYKTQIYPDLRKSFSLPTLFTVRNSF</sequence>
<name>W4IHY6_PLAFA</name>
<proteinExistence type="predicted"/>
<dbReference type="AlphaFoldDB" id="W4IHY6"/>
<reference evidence="1 2" key="2">
    <citation type="submission" date="2013-02" db="EMBL/GenBank/DDBJ databases">
        <title>The Genome Sequence of Plasmodium falciparum NF135/5.C10.</title>
        <authorList>
            <consortium name="The Broad Institute Genome Sequencing Platform"/>
            <consortium name="The Broad Institute Genome Sequencing Center for Infectious Disease"/>
            <person name="Neafsey D."/>
            <person name="Cheeseman I."/>
            <person name="Volkman S."/>
            <person name="Adams J."/>
            <person name="Walker B."/>
            <person name="Young S.K."/>
            <person name="Zeng Q."/>
            <person name="Gargeya S."/>
            <person name="Fitzgerald M."/>
            <person name="Haas B."/>
            <person name="Abouelleil A."/>
            <person name="Alvarado L."/>
            <person name="Arachchi H.M."/>
            <person name="Berlin A.M."/>
            <person name="Chapman S.B."/>
            <person name="Dewar J."/>
            <person name="Goldberg J."/>
            <person name="Griggs A."/>
            <person name="Gujja S."/>
            <person name="Hansen M."/>
            <person name="Howarth C."/>
            <person name="Imamovic A."/>
            <person name="Larimer J."/>
            <person name="McCowan C."/>
            <person name="Murphy C."/>
            <person name="Neiman D."/>
            <person name="Pearson M."/>
            <person name="Priest M."/>
            <person name="Roberts A."/>
            <person name="Saif S."/>
            <person name="Shea T."/>
            <person name="Sisk P."/>
            <person name="Sykes S."/>
            <person name="Wortman J."/>
            <person name="Nusbaum C."/>
            <person name="Birren B."/>
        </authorList>
    </citation>
    <scope>NUCLEOTIDE SEQUENCE [LARGE SCALE GENOMIC DNA]</scope>
    <source>
        <strain evidence="1 2">NF135/5.C10</strain>
    </source>
</reference>
<protein>
    <submittedName>
        <fullName evidence="1">Uncharacterized protein</fullName>
    </submittedName>
</protein>
<gene>
    <name evidence="1" type="ORF">PFNF135_02236</name>
</gene>
<organism evidence="1 2">
    <name type="scientific">Plasmodium falciparum NF135/5.C10</name>
    <dbReference type="NCBI Taxonomy" id="1036726"/>
    <lineage>
        <taxon>Eukaryota</taxon>
        <taxon>Sar</taxon>
        <taxon>Alveolata</taxon>
        <taxon>Apicomplexa</taxon>
        <taxon>Aconoidasida</taxon>
        <taxon>Haemosporida</taxon>
        <taxon>Plasmodiidae</taxon>
        <taxon>Plasmodium</taxon>
        <taxon>Plasmodium (Laverania)</taxon>
    </lineage>
</organism>
<dbReference type="EMBL" id="KI926044">
    <property type="protein sequence ID" value="ETW43323.1"/>
    <property type="molecule type" value="Genomic_DNA"/>
</dbReference>
<reference evidence="1 2" key="1">
    <citation type="submission" date="2013-02" db="EMBL/GenBank/DDBJ databases">
        <title>The Genome Annotation of Plasmodium falciparum NF135/5.C10.</title>
        <authorList>
            <consortium name="The Broad Institute Genome Sequencing Platform"/>
            <consortium name="The Broad Institute Genome Sequencing Center for Infectious Disease"/>
            <person name="Neafsey D."/>
            <person name="Hoffman S."/>
            <person name="Volkman S."/>
            <person name="Rosenthal P."/>
            <person name="Walker B."/>
            <person name="Young S.K."/>
            <person name="Zeng Q."/>
            <person name="Gargeya S."/>
            <person name="Fitzgerald M."/>
            <person name="Haas B."/>
            <person name="Abouelleil A."/>
            <person name="Allen A.W."/>
            <person name="Alvarado L."/>
            <person name="Arachchi H.M."/>
            <person name="Berlin A.M."/>
            <person name="Chapman S.B."/>
            <person name="Gainer-Dewar J."/>
            <person name="Goldberg J."/>
            <person name="Griggs A."/>
            <person name="Gujja S."/>
            <person name="Hansen M."/>
            <person name="Howarth C."/>
            <person name="Imamovic A."/>
            <person name="Ireland A."/>
            <person name="Larimer J."/>
            <person name="McCowan C."/>
            <person name="Murphy C."/>
            <person name="Pearson M."/>
            <person name="Poon T.W."/>
            <person name="Priest M."/>
            <person name="Roberts A."/>
            <person name="Saif S."/>
            <person name="Shea T."/>
            <person name="Sisk P."/>
            <person name="Sykes S."/>
            <person name="Wortman J."/>
            <person name="Nusbaum C."/>
            <person name="Birren B."/>
        </authorList>
    </citation>
    <scope>NUCLEOTIDE SEQUENCE [LARGE SCALE GENOMIC DNA]</scope>
    <source>
        <strain evidence="1 2">NF135/5.C10</strain>
    </source>
</reference>
<evidence type="ECO:0000313" key="1">
    <source>
        <dbReference type="EMBL" id="ETW43323.1"/>
    </source>
</evidence>
<evidence type="ECO:0000313" key="2">
    <source>
        <dbReference type="Proteomes" id="UP000019114"/>
    </source>
</evidence>